<feature type="domain" description="SRR1-like" evidence="1">
    <location>
        <begin position="76"/>
        <end position="177"/>
    </location>
</feature>
<gene>
    <name evidence="2" type="ORF">QR680_001284</name>
</gene>
<dbReference type="Pfam" id="PF07985">
    <property type="entry name" value="SRR1"/>
    <property type="match status" value="2"/>
</dbReference>
<name>A0AA39GZK7_9BILA</name>
<accession>A0AA39GZK7</accession>
<dbReference type="InterPro" id="IPR012942">
    <property type="entry name" value="SRR1-like"/>
</dbReference>
<dbReference type="AlphaFoldDB" id="A0AA39GZK7"/>
<dbReference type="EMBL" id="JAUCMV010000005">
    <property type="protein sequence ID" value="KAK0395454.1"/>
    <property type="molecule type" value="Genomic_DNA"/>
</dbReference>
<feature type="domain" description="SRR1-like" evidence="1">
    <location>
        <begin position="269"/>
        <end position="400"/>
    </location>
</feature>
<keyword evidence="3" id="KW-1185">Reference proteome</keyword>
<protein>
    <recommendedName>
        <fullName evidence="1">SRR1-like domain-containing protein</fullName>
    </recommendedName>
</protein>
<sequence>METSPTPWASKKLEVLFKENAKAFEYGHNKRSISIESVLAIVEEAVGDKRVGHFRFVWPLKTGEGSLWRLMNIHVFLAIRSHFCPAKVSFDDVNLTEEERKYLNSLGVHTALFSDSSMYGKQEPNEVTLVYLPLHPRVLLHKLREDLSCLESSTRLICIGDFGNIERSELGDLAKNEKKLFLHRPVRESSWFALSTLEIKSSPSQHSCPPLHPETALHPPALYEALHEGAQRMSLRSISTVEDVEHNLRILRRRIEAEEFGAVGLRNLREQLKGRKINRIRVVGSGRFGYTHDIRGDNDWGLIELAMILTIKARYNVSTVTCQEPRLGQLELNYLRSIGIETPPCTEMAEAEEDVSDGEIVLAWMICPYPYVLNNYIWANRRQMDKIVFITNDNPYYRRWNLEKMSKKRALFPPVVAVAGAVGLTTMLKSSNFLKLTVAVAALAGALYVTENFLCKDSSNVKQYCATMKFLKNAEKVAFPLSRAGRRQRRQVPIVAMSYPGALLHGLSDAKPVYWNSTAIAHSFQKIA</sequence>
<evidence type="ECO:0000313" key="2">
    <source>
        <dbReference type="EMBL" id="KAK0395454.1"/>
    </source>
</evidence>
<comment type="caution">
    <text evidence="2">The sequence shown here is derived from an EMBL/GenBank/DDBJ whole genome shotgun (WGS) entry which is preliminary data.</text>
</comment>
<proteinExistence type="predicted"/>
<dbReference type="Proteomes" id="UP001175271">
    <property type="component" value="Unassembled WGS sequence"/>
</dbReference>
<reference evidence="2" key="1">
    <citation type="submission" date="2023-06" db="EMBL/GenBank/DDBJ databases">
        <title>Genomic analysis of the entomopathogenic nematode Steinernema hermaphroditum.</title>
        <authorList>
            <person name="Schwarz E.M."/>
            <person name="Heppert J.K."/>
            <person name="Baniya A."/>
            <person name="Schwartz H.T."/>
            <person name="Tan C.-H."/>
            <person name="Antoshechkin I."/>
            <person name="Sternberg P.W."/>
            <person name="Goodrich-Blair H."/>
            <person name="Dillman A.R."/>
        </authorList>
    </citation>
    <scope>NUCLEOTIDE SEQUENCE</scope>
    <source>
        <strain evidence="2">PS9179</strain>
        <tissue evidence="2">Whole animal</tissue>
    </source>
</reference>
<organism evidence="2 3">
    <name type="scientific">Steinernema hermaphroditum</name>
    <dbReference type="NCBI Taxonomy" id="289476"/>
    <lineage>
        <taxon>Eukaryota</taxon>
        <taxon>Metazoa</taxon>
        <taxon>Ecdysozoa</taxon>
        <taxon>Nematoda</taxon>
        <taxon>Chromadorea</taxon>
        <taxon>Rhabditida</taxon>
        <taxon>Tylenchina</taxon>
        <taxon>Panagrolaimomorpha</taxon>
        <taxon>Strongyloidoidea</taxon>
        <taxon>Steinernematidae</taxon>
        <taxon>Steinernema</taxon>
    </lineage>
</organism>
<evidence type="ECO:0000313" key="3">
    <source>
        <dbReference type="Proteomes" id="UP001175271"/>
    </source>
</evidence>
<evidence type="ECO:0000259" key="1">
    <source>
        <dbReference type="Pfam" id="PF07985"/>
    </source>
</evidence>